<dbReference type="Proteomes" id="UP000720189">
    <property type="component" value="Unassembled WGS sequence"/>
</dbReference>
<sequence>MSSIIENECSVDNRTLFKTTNGMFGMGYRVVKPGDVVTLLWGVKALVILRPGVGGGFTYQDDAYVDGIMYGEFLQTGPIPEDFFIH</sequence>
<dbReference type="Pfam" id="PF26639">
    <property type="entry name" value="Het-6_barrel"/>
    <property type="match status" value="1"/>
</dbReference>
<dbReference type="RefSeq" id="XP_046046104.1">
    <property type="nucleotide sequence ID" value="XM_046193600.1"/>
</dbReference>
<name>A0A9P9GJ03_FUSRE</name>
<gene>
    <name evidence="1" type="ORF">BKA55DRAFT_577304</name>
</gene>
<proteinExistence type="predicted"/>
<dbReference type="OrthoDB" id="2157530at2759"/>
<evidence type="ECO:0000313" key="2">
    <source>
        <dbReference type="Proteomes" id="UP000720189"/>
    </source>
</evidence>
<dbReference type="AlphaFoldDB" id="A0A9P9GJ03"/>
<reference evidence="1" key="1">
    <citation type="journal article" date="2021" name="Nat. Commun.">
        <title>Genetic determinants of endophytism in the Arabidopsis root mycobiome.</title>
        <authorList>
            <person name="Mesny F."/>
            <person name="Miyauchi S."/>
            <person name="Thiergart T."/>
            <person name="Pickel B."/>
            <person name="Atanasova L."/>
            <person name="Karlsson M."/>
            <person name="Huettel B."/>
            <person name="Barry K.W."/>
            <person name="Haridas S."/>
            <person name="Chen C."/>
            <person name="Bauer D."/>
            <person name="Andreopoulos W."/>
            <person name="Pangilinan J."/>
            <person name="LaButti K."/>
            <person name="Riley R."/>
            <person name="Lipzen A."/>
            <person name="Clum A."/>
            <person name="Drula E."/>
            <person name="Henrissat B."/>
            <person name="Kohler A."/>
            <person name="Grigoriev I.V."/>
            <person name="Martin F.M."/>
            <person name="Hacquard S."/>
        </authorList>
    </citation>
    <scope>NUCLEOTIDE SEQUENCE</scope>
    <source>
        <strain evidence="1">MPI-CAGE-AT-0023</strain>
    </source>
</reference>
<evidence type="ECO:0000313" key="1">
    <source>
        <dbReference type="EMBL" id="KAH7240310.1"/>
    </source>
</evidence>
<comment type="caution">
    <text evidence="1">The sequence shown here is derived from an EMBL/GenBank/DDBJ whole genome shotgun (WGS) entry which is preliminary data.</text>
</comment>
<keyword evidence="2" id="KW-1185">Reference proteome</keyword>
<organism evidence="1 2">
    <name type="scientific">Fusarium redolens</name>
    <dbReference type="NCBI Taxonomy" id="48865"/>
    <lineage>
        <taxon>Eukaryota</taxon>
        <taxon>Fungi</taxon>
        <taxon>Dikarya</taxon>
        <taxon>Ascomycota</taxon>
        <taxon>Pezizomycotina</taxon>
        <taxon>Sordariomycetes</taxon>
        <taxon>Hypocreomycetidae</taxon>
        <taxon>Hypocreales</taxon>
        <taxon>Nectriaceae</taxon>
        <taxon>Fusarium</taxon>
        <taxon>Fusarium redolens species complex</taxon>
    </lineage>
</organism>
<dbReference type="EMBL" id="JAGMUX010000014">
    <property type="protein sequence ID" value="KAH7240310.1"/>
    <property type="molecule type" value="Genomic_DNA"/>
</dbReference>
<protein>
    <submittedName>
        <fullName evidence="1">Uncharacterized protein</fullName>
    </submittedName>
</protein>
<accession>A0A9P9GJ03</accession>
<dbReference type="GeneID" id="70223554"/>